<evidence type="ECO:0000313" key="2">
    <source>
        <dbReference type="EMBL" id="EAX99907.1"/>
    </source>
</evidence>
<feature type="compositionally biased region" description="Polar residues" evidence="1">
    <location>
        <begin position="606"/>
        <end position="656"/>
    </location>
</feature>
<accession>A2F582</accession>
<reference evidence="2" key="1">
    <citation type="submission" date="2006-10" db="EMBL/GenBank/DDBJ databases">
        <authorList>
            <person name="Amadeo P."/>
            <person name="Zhao Q."/>
            <person name="Wortman J."/>
            <person name="Fraser-Liggett C."/>
            <person name="Carlton J."/>
        </authorList>
    </citation>
    <scope>NUCLEOTIDE SEQUENCE</scope>
    <source>
        <strain evidence="2">G3</strain>
    </source>
</reference>
<protein>
    <submittedName>
        <fullName evidence="2">Uncharacterized protein</fullName>
    </submittedName>
</protein>
<feature type="compositionally biased region" description="Polar residues" evidence="1">
    <location>
        <begin position="99"/>
        <end position="108"/>
    </location>
</feature>
<dbReference type="VEuPathDB" id="TrichDB:TVAG_159270"/>
<proteinExistence type="predicted"/>
<feature type="compositionally biased region" description="Basic and acidic residues" evidence="1">
    <location>
        <begin position="689"/>
        <end position="704"/>
    </location>
</feature>
<sequence>MAESPPDPQKQIVQTVAAVLNVKEEIINQALVFKNISFTKNVEKVCEILKTQKESWKRTKELCNYFQILDPYDPKSTTNTNTSQEVGTKDQTTDESRIQEYSNDNNNTIKDKQDENVREFTGEDFALAFLELCCTSECKSSILSIIEGIMACREKNYFVKEICFEIGEEGNGFYFDKSGRNQPTIILNKWILKRREFGVVVAGGYSHFIPVPAYILGHEIRHGRHFLQSECLGYMECSLAFCRFFNMVGPWTMLTLLASSYKKNAVEFCKNAEADLKLVRKIREAFAKYDLNKRDADRLETILEDISLKYLKEEKYVNKQNQNLSINTGDKLFLQTYDRGCYTELINIYDESAMISSKNSSIRGNKLLINYCVPSYSITIPSQNMSYSDGELYRQVIIFHPAIKAQLPIIIKEDTLLLRASHIPYETFKDSLSSLDQPEKFVFTSLMMNLFKRCGPEDKLPKLKKGCIMDIRLNSYAYQAWKVDAEKKVEAAINYNPDINDQNSVIFRSGVGVEYLEKRFKDLDDFNLECIDAFISEVKNEFKSIESPNQVVSPADNNKQDDSSSADNDKQDDSSSADNDKQDDSSSADNDKQDDSSSADNDKQEGLSSTVDNKQDDLSSTFDNKQDDLSSTFDNKQDDLSSTVVNKQDDSSSTFDNKQEGLSPANVREEYKESVDMIDLFTNLPTDEPADKMPDSKDQDEPKKTIEDEINEIIKPYQKHKYVQKIKLILKYLNISKTIQIDRNATFKNVADEVRKSFELLQNIPNERIRFAIPWKLKSLIYCSNSPLSLFCPSQDCLVLNIYIIPEKIVHEIRIFPFIILFISIILISL</sequence>
<name>A2F582_TRIV3</name>
<dbReference type="VEuPathDB" id="TrichDB:TVAGG3_0160190"/>
<gene>
    <name evidence="2" type="ORF">TVAG_159270</name>
</gene>
<dbReference type="Proteomes" id="UP000001542">
    <property type="component" value="Unassembled WGS sequence"/>
</dbReference>
<keyword evidence="3" id="KW-1185">Reference proteome</keyword>
<evidence type="ECO:0000313" key="3">
    <source>
        <dbReference type="Proteomes" id="UP000001542"/>
    </source>
</evidence>
<feature type="compositionally biased region" description="Polar residues" evidence="1">
    <location>
        <begin position="546"/>
        <end position="557"/>
    </location>
</feature>
<feature type="region of interest" description="Disordered" evidence="1">
    <location>
        <begin position="74"/>
        <end position="110"/>
    </location>
</feature>
<dbReference type="AlphaFoldDB" id="A2F582"/>
<organism evidence="2 3">
    <name type="scientific">Trichomonas vaginalis (strain ATCC PRA-98 / G3)</name>
    <dbReference type="NCBI Taxonomy" id="412133"/>
    <lineage>
        <taxon>Eukaryota</taxon>
        <taxon>Metamonada</taxon>
        <taxon>Parabasalia</taxon>
        <taxon>Trichomonadida</taxon>
        <taxon>Trichomonadidae</taxon>
        <taxon>Trichomonas</taxon>
    </lineage>
</organism>
<feature type="compositionally biased region" description="Polar residues" evidence="1">
    <location>
        <begin position="75"/>
        <end position="86"/>
    </location>
</feature>
<feature type="region of interest" description="Disordered" evidence="1">
    <location>
        <begin position="545"/>
        <end position="670"/>
    </location>
</feature>
<feature type="compositionally biased region" description="Basic and acidic residues" evidence="1">
    <location>
        <begin position="87"/>
        <end position="98"/>
    </location>
</feature>
<evidence type="ECO:0000256" key="1">
    <source>
        <dbReference type="SAM" id="MobiDB-lite"/>
    </source>
</evidence>
<reference evidence="2" key="2">
    <citation type="journal article" date="2007" name="Science">
        <title>Draft genome sequence of the sexually transmitted pathogen Trichomonas vaginalis.</title>
        <authorList>
            <person name="Carlton J.M."/>
            <person name="Hirt R.P."/>
            <person name="Silva J.C."/>
            <person name="Delcher A.L."/>
            <person name="Schatz M."/>
            <person name="Zhao Q."/>
            <person name="Wortman J.R."/>
            <person name="Bidwell S.L."/>
            <person name="Alsmark U.C.M."/>
            <person name="Besteiro S."/>
            <person name="Sicheritz-Ponten T."/>
            <person name="Noel C.J."/>
            <person name="Dacks J.B."/>
            <person name="Foster P.G."/>
            <person name="Simillion C."/>
            <person name="Van de Peer Y."/>
            <person name="Miranda-Saavedra D."/>
            <person name="Barton G.J."/>
            <person name="Westrop G.D."/>
            <person name="Mueller S."/>
            <person name="Dessi D."/>
            <person name="Fiori P.L."/>
            <person name="Ren Q."/>
            <person name="Paulsen I."/>
            <person name="Zhang H."/>
            <person name="Bastida-Corcuera F.D."/>
            <person name="Simoes-Barbosa A."/>
            <person name="Brown M.T."/>
            <person name="Hayes R.D."/>
            <person name="Mukherjee M."/>
            <person name="Okumura C.Y."/>
            <person name="Schneider R."/>
            <person name="Smith A.J."/>
            <person name="Vanacova S."/>
            <person name="Villalvazo M."/>
            <person name="Haas B.J."/>
            <person name="Pertea M."/>
            <person name="Feldblyum T.V."/>
            <person name="Utterback T.R."/>
            <person name="Shu C.L."/>
            <person name="Osoegawa K."/>
            <person name="de Jong P.J."/>
            <person name="Hrdy I."/>
            <person name="Horvathova L."/>
            <person name="Zubacova Z."/>
            <person name="Dolezal P."/>
            <person name="Malik S.B."/>
            <person name="Logsdon J.M. Jr."/>
            <person name="Henze K."/>
            <person name="Gupta A."/>
            <person name="Wang C.C."/>
            <person name="Dunne R.L."/>
            <person name="Upcroft J.A."/>
            <person name="Upcroft P."/>
            <person name="White O."/>
            <person name="Salzberg S.L."/>
            <person name="Tang P."/>
            <person name="Chiu C.-H."/>
            <person name="Lee Y.-S."/>
            <person name="Embley T.M."/>
            <person name="Coombs G.H."/>
            <person name="Mottram J.C."/>
            <person name="Tachezy J."/>
            <person name="Fraser-Liggett C.M."/>
            <person name="Johnson P.J."/>
        </authorList>
    </citation>
    <scope>NUCLEOTIDE SEQUENCE [LARGE SCALE GENOMIC DNA]</scope>
    <source>
        <strain evidence="2">G3</strain>
    </source>
</reference>
<dbReference type="RefSeq" id="XP_001312837.1">
    <property type="nucleotide sequence ID" value="XM_001312836.1"/>
</dbReference>
<dbReference type="InParanoid" id="A2F582"/>
<dbReference type="KEGG" id="tva:4757727"/>
<dbReference type="EMBL" id="DS113620">
    <property type="protein sequence ID" value="EAX99907.1"/>
    <property type="molecule type" value="Genomic_DNA"/>
</dbReference>
<feature type="region of interest" description="Disordered" evidence="1">
    <location>
        <begin position="684"/>
        <end position="704"/>
    </location>
</feature>
<feature type="compositionally biased region" description="Basic and acidic residues" evidence="1">
    <location>
        <begin position="558"/>
        <end position="605"/>
    </location>
</feature>